<reference evidence="1 2" key="2">
    <citation type="submission" date="2020-03" db="EMBL/GenBank/DDBJ databases">
        <authorList>
            <person name="Ichikawa N."/>
            <person name="Kimura A."/>
            <person name="Kitahashi Y."/>
            <person name="Uohara A."/>
        </authorList>
    </citation>
    <scope>NUCLEOTIDE SEQUENCE [LARGE SCALE GENOMIC DNA]</scope>
    <source>
        <strain evidence="1 2">NBRC 108639</strain>
    </source>
</reference>
<accession>A0A6V8KIK9</accession>
<reference evidence="1 2" key="1">
    <citation type="submission" date="2020-03" db="EMBL/GenBank/DDBJ databases">
        <title>Whole genome shotgun sequence of Phytohabitans houttuyneae NBRC 108639.</title>
        <authorList>
            <person name="Komaki H."/>
            <person name="Tamura T."/>
        </authorList>
    </citation>
    <scope>NUCLEOTIDE SEQUENCE [LARGE SCALE GENOMIC DNA]</scope>
    <source>
        <strain evidence="1 2">NBRC 108639</strain>
    </source>
</reference>
<dbReference type="AlphaFoldDB" id="A0A6V8KIK9"/>
<comment type="caution">
    <text evidence="1">The sequence shown here is derived from an EMBL/GenBank/DDBJ whole genome shotgun (WGS) entry which is preliminary data.</text>
</comment>
<evidence type="ECO:0000313" key="2">
    <source>
        <dbReference type="Proteomes" id="UP000482800"/>
    </source>
</evidence>
<keyword evidence="2" id="KW-1185">Reference proteome</keyword>
<dbReference type="EMBL" id="BLPF01000002">
    <property type="protein sequence ID" value="GFJ82291.1"/>
    <property type="molecule type" value="Genomic_DNA"/>
</dbReference>
<dbReference type="Proteomes" id="UP000482800">
    <property type="component" value="Unassembled WGS sequence"/>
</dbReference>
<dbReference type="RefSeq" id="WP_281365098.1">
    <property type="nucleotide sequence ID" value="NZ_BAABGO010000016.1"/>
</dbReference>
<name>A0A6V8KIK9_9ACTN</name>
<protein>
    <submittedName>
        <fullName evidence="1">Uncharacterized protein</fullName>
    </submittedName>
</protein>
<gene>
    <name evidence="1" type="ORF">Phou_064710</name>
</gene>
<evidence type="ECO:0000313" key="1">
    <source>
        <dbReference type="EMBL" id="GFJ82291.1"/>
    </source>
</evidence>
<organism evidence="1 2">
    <name type="scientific">Phytohabitans houttuyneae</name>
    <dbReference type="NCBI Taxonomy" id="1076126"/>
    <lineage>
        <taxon>Bacteria</taxon>
        <taxon>Bacillati</taxon>
        <taxon>Actinomycetota</taxon>
        <taxon>Actinomycetes</taxon>
        <taxon>Micromonosporales</taxon>
        <taxon>Micromonosporaceae</taxon>
    </lineage>
</organism>
<proteinExistence type="predicted"/>
<sequence length="42" mass="4453">MNTAADEYHPSLSPGLDRLFYVAGGDLHQVATSALAVPLTPR</sequence>